<comment type="caution">
    <text evidence="1">The sequence shown here is derived from an EMBL/GenBank/DDBJ whole genome shotgun (WGS) entry which is preliminary data.</text>
</comment>
<gene>
    <name evidence="1" type="ORF">NDU88_004249</name>
</gene>
<dbReference type="Proteomes" id="UP001066276">
    <property type="component" value="Chromosome 9"/>
</dbReference>
<organism evidence="1 2">
    <name type="scientific">Pleurodeles waltl</name>
    <name type="common">Iberian ribbed newt</name>
    <dbReference type="NCBI Taxonomy" id="8319"/>
    <lineage>
        <taxon>Eukaryota</taxon>
        <taxon>Metazoa</taxon>
        <taxon>Chordata</taxon>
        <taxon>Craniata</taxon>
        <taxon>Vertebrata</taxon>
        <taxon>Euteleostomi</taxon>
        <taxon>Amphibia</taxon>
        <taxon>Batrachia</taxon>
        <taxon>Caudata</taxon>
        <taxon>Salamandroidea</taxon>
        <taxon>Salamandridae</taxon>
        <taxon>Pleurodelinae</taxon>
        <taxon>Pleurodeles</taxon>
    </lineage>
</organism>
<dbReference type="EMBL" id="JANPWB010000013">
    <property type="protein sequence ID" value="KAJ1106851.1"/>
    <property type="molecule type" value="Genomic_DNA"/>
</dbReference>
<evidence type="ECO:0000313" key="1">
    <source>
        <dbReference type="EMBL" id="KAJ1106851.1"/>
    </source>
</evidence>
<proteinExistence type="predicted"/>
<accession>A0AAV7MSY4</accession>
<sequence length="79" mass="8455">MVWAWRRLEERSGGGWELGPCERVGGRQQCWARGGAGTPLDGQGAAAGSAGVTGAHAAKKRCGWDWMARAQRCSGLWPE</sequence>
<evidence type="ECO:0000313" key="2">
    <source>
        <dbReference type="Proteomes" id="UP001066276"/>
    </source>
</evidence>
<reference evidence="1" key="1">
    <citation type="journal article" date="2022" name="bioRxiv">
        <title>Sequencing and chromosome-scale assembly of the giantPleurodeles waltlgenome.</title>
        <authorList>
            <person name="Brown T."/>
            <person name="Elewa A."/>
            <person name="Iarovenko S."/>
            <person name="Subramanian E."/>
            <person name="Araus A.J."/>
            <person name="Petzold A."/>
            <person name="Susuki M."/>
            <person name="Suzuki K.-i.T."/>
            <person name="Hayashi T."/>
            <person name="Toyoda A."/>
            <person name="Oliveira C."/>
            <person name="Osipova E."/>
            <person name="Leigh N.D."/>
            <person name="Simon A."/>
            <person name="Yun M.H."/>
        </authorList>
    </citation>
    <scope>NUCLEOTIDE SEQUENCE</scope>
    <source>
        <strain evidence="1">20211129_DDA</strain>
        <tissue evidence="1">Liver</tissue>
    </source>
</reference>
<dbReference type="AlphaFoldDB" id="A0AAV7MSY4"/>
<name>A0AAV7MSY4_PLEWA</name>
<protein>
    <submittedName>
        <fullName evidence="1">Uncharacterized protein</fullName>
    </submittedName>
</protein>
<keyword evidence="2" id="KW-1185">Reference proteome</keyword>